<comment type="subcellular location">
    <subcellularLocation>
        <location evidence="4">Cytoplasm</location>
    </subcellularLocation>
</comment>
<dbReference type="PANTHER" id="PTHR43707">
    <property type="entry name" value="HISTIDYL-TRNA SYNTHETASE"/>
    <property type="match status" value="1"/>
</dbReference>
<dbReference type="InterPro" id="IPR006195">
    <property type="entry name" value="aa-tRNA-synth_II"/>
</dbReference>
<sequence length="437" mass="49780">MEAETLNPPRGMRDITGDEAKLYYTLFSLFSETASENGFEPIITPTVEYYRLFEAKSGEEIRKSMYVFEDKAGRLLALRPEVTASVIRVYLKEMRARPKPIKLYYISQCFRYEEPQKARYREFWQGGLEIIGDETVNADVSAAYTASRFLDKLSLDHKYLVGNVAIYRAFMNMFKIPSEEQDHILHLVDKEMDDQLEKELLDRYGSTVREVVIKLMRGTLDSVISLVEEFKKELGDEYNKVMKETRRLEDFSKTLSDLGYKVEFSPRLVRGLAYYTGLIWEYKATRGLEQSIGGGGRYDGLTSVYSNVYEYSTGLALGLDRIALILMDLKDRLLVKRGLSGVIVVLSENIPLSVGYGLAKRLGSKFASLTVLATKNLDKALRVSSRTGVDLALIIGEREFKDGKVTVRDLNKKRQEEVPLKSIEDYIDTYATKPGST</sequence>
<dbReference type="InterPro" id="IPR041715">
    <property type="entry name" value="HisRS-like_core"/>
</dbReference>
<gene>
    <name evidence="4" type="primary">hisS</name>
    <name evidence="7" type="ordered locus">TCELL_0299</name>
</gene>
<dbReference type="Proteomes" id="UP000005270">
    <property type="component" value="Chromosome"/>
</dbReference>
<reference evidence="7 8" key="1">
    <citation type="journal article" date="2012" name="J. Bacteriol.">
        <title>Complete genome sequence of the hyperthermophilic cellulolytic Crenarchaeon 'Thermogladius cellulolyticus' 1633.</title>
        <authorList>
            <person name="Mardanov A.V."/>
            <person name="Kochetkova T.V."/>
            <person name="Beletsky A.V."/>
            <person name="Bonch-Osmolovskaya E.A."/>
            <person name="Ravin N.V."/>
            <person name="Skryabin K.G."/>
        </authorList>
    </citation>
    <scope>NUCLEOTIDE SEQUENCE [LARGE SCALE GENOMIC DNA]</scope>
    <source>
        <strain evidence="8">DSM 22663 / VKM B-2946 / 1633</strain>
    </source>
</reference>
<dbReference type="InterPro" id="IPR004154">
    <property type="entry name" value="Anticodon-bd"/>
</dbReference>
<dbReference type="InterPro" id="IPR015807">
    <property type="entry name" value="His-tRNA-ligase"/>
</dbReference>
<dbReference type="GeneID" id="13012583"/>
<evidence type="ECO:0000256" key="2">
    <source>
        <dbReference type="ARBA" id="ARBA00022741"/>
    </source>
</evidence>
<dbReference type="PROSITE" id="PS50862">
    <property type="entry name" value="AA_TRNA_LIGASE_II"/>
    <property type="match status" value="1"/>
</dbReference>
<dbReference type="HAMAP" id="MF_00127">
    <property type="entry name" value="His_tRNA_synth"/>
    <property type="match status" value="1"/>
</dbReference>
<feature type="domain" description="Aminoacyl-transfer RNA synthetases class-II family profile" evidence="6">
    <location>
        <begin position="10"/>
        <end position="351"/>
    </location>
</feature>
<evidence type="ECO:0000313" key="8">
    <source>
        <dbReference type="Proteomes" id="UP000005270"/>
    </source>
</evidence>
<keyword evidence="4 7" id="KW-0030">Aminoacyl-tRNA synthetase</keyword>
<dbReference type="InterPro" id="IPR045864">
    <property type="entry name" value="aa-tRNA-synth_II/BPL/LPL"/>
</dbReference>
<evidence type="ECO:0000256" key="4">
    <source>
        <dbReference type="HAMAP-Rule" id="MF_00127"/>
    </source>
</evidence>
<keyword evidence="4" id="KW-0436">Ligase</keyword>
<evidence type="ECO:0000256" key="5">
    <source>
        <dbReference type="PIRSR" id="PIRSR001549-1"/>
    </source>
</evidence>
<dbReference type="HOGENOM" id="CLU_025113_3_1_2"/>
<dbReference type="Gene3D" id="3.30.930.10">
    <property type="entry name" value="Bira Bifunctional Protein, Domain 2"/>
    <property type="match status" value="1"/>
</dbReference>
<feature type="binding site" evidence="5">
    <location>
        <position position="270"/>
    </location>
    <ligand>
        <name>L-histidine</name>
        <dbReference type="ChEBI" id="CHEBI:57595"/>
    </ligand>
</feature>
<dbReference type="Gene3D" id="3.40.50.800">
    <property type="entry name" value="Anticodon-binding domain"/>
    <property type="match status" value="1"/>
</dbReference>
<comment type="catalytic activity">
    <reaction evidence="3 4">
        <text>tRNA(His) + L-histidine + ATP = L-histidyl-tRNA(His) + AMP + diphosphate + H(+)</text>
        <dbReference type="Rhea" id="RHEA:17313"/>
        <dbReference type="Rhea" id="RHEA-COMP:9665"/>
        <dbReference type="Rhea" id="RHEA-COMP:9689"/>
        <dbReference type="ChEBI" id="CHEBI:15378"/>
        <dbReference type="ChEBI" id="CHEBI:30616"/>
        <dbReference type="ChEBI" id="CHEBI:33019"/>
        <dbReference type="ChEBI" id="CHEBI:57595"/>
        <dbReference type="ChEBI" id="CHEBI:78442"/>
        <dbReference type="ChEBI" id="CHEBI:78527"/>
        <dbReference type="ChEBI" id="CHEBI:456215"/>
        <dbReference type="EC" id="6.1.1.21"/>
    </reaction>
</comment>
<dbReference type="InterPro" id="IPR004516">
    <property type="entry name" value="HisRS/HisZ"/>
</dbReference>
<feature type="binding site" evidence="5">
    <location>
        <position position="125"/>
    </location>
    <ligand>
        <name>L-histidine</name>
        <dbReference type="ChEBI" id="CHEBI:57595"/>
    </ligand>
</feature>
<feature type="binding site" evidence="5">
    <location>
        <position position="111"/>
    </location>
    <ligand>
        <name>L-histidine</name>
        <dbReference type="ChEBI" id="CHEBI:57595"/>
    </ligand>
</feature>
<dbReference type="Pfam" id="PF03129">
    <property type="entry name" value="HGTP_anticodon"/>
    <property type="match status" value="1"/>
</dbReference>
<dbReference type="PIRSF" id="PIRSF001549">
    <property type="entry name" value="His-tRNA_synth"/>
    <property type="match status" value="1"/>
</dbReference>
<dbReference type="CDD" id="cd00773">
    <property type="entry name" value="HisRS-like_core"/>
    <property type="match status" value="1"/>
</dbReference>
<dbReference type="AlphaFoldDB" id="I3TD86"/>
<dbReference type="InterPro" id="IPR036621">
    <property type="entry name" value="Anticodon-bd_dom_sf"/>
</dbReference>
<dbReference type="SUPFAM" id="SSF52954">
    <property type="entry name" value="Class II aaRS ABD-related"/>
    <property type="match status" value="1"/>
</dbReference>
<dbReference type="GO" id="GO:0004821">
    <property type="term" value="F:histidine-tRNA ligase activity"/>
    <property type="evidence" value="ECO:0007669"/>
    <property type="project" value="UniProtKB-UniRule"/>
</dbReference>
<feature type="binding site" evidence="5">
    <location>
        <begin position="274"/>
        <end position="275"/>
    </location>
    <ligand>
        <name>L-histidine</name>
        <dbReference type="ChEBI" id="CHEBI:57595"/>
    </ligand>
</feature>
<dbReference type="RefSeq" id="WP_014736974.1">
    <property type="nucleotide sequence ID" value="NC_017954.1"/>
</dbReference>
<name>I3TD86_THEC1</name>
<dbReference type="SUPFAM" id="SSF55681">
    <property type="entry name" value="Class II aaRS and biotin synthetases"/>
    <property type="match status" value="1"/>
</dbReference>
<organism evidence="7 8">
    <name type="scientific">Thermogladius calderae (strain DSM 22663 / VKM B-2946 / 1633)</name>
    <dbReference type="NCBI Taxonomy" id="1184251"/>
    <lineage>
        <taxon>Archaea</taxon>
        <taxon>Thermoproteota</taxon>
        <taxon>Thermoprotei</taxon>
        <taxon>Desulfurococcales</taxon>
        <taxon>Desulfurococcaceae</taxon>
        <taxon>Thermogladius</taxon>
    </lineage>
</organism>
<dbReference type="OrthoDB" id="8659at2157"/>
<keyword evidence="4" id="KW-0648">Protein biosynthesis</keyword>
<protein>
    <recommendedName>
        <fullName evidence="4">Histidine--tRNA ligase</fullName>
        <ecNumber evidence="4">6.1.1.21</ecNumber>
    </recommendedName>
    <alternativeName>
        <fullName evidence="4">Histidyl-tRNA synthetase</fullName>
        <shortName evidence="4">HisRS</shortName>
    </alternativeName>
</protein>
<dbReference type="GO" id="GO:0005524">
    <property type="term" value="F:ATP binding"/>
    <property type="evidence" value="ECO:0007669"/>
    <property type="project" value="UniProtKB-UniRule"/>
</dbReference>
<keyword evidence="4" id="KW-0963">Cytoplasm</keyword>
<dbReference type="eggNOG" id="arCOG00404">
    <property type="taxonomic scope" value="Archaea"/>
</dbReference>
<evidence type="ECO:0000313" key="7">
    <source>
        <dbReference type="EMBL" id="AFK50724.1"/>
    </source>
</evidence>
<dbReference type="GO" id="GO:0006427">
    <property type="term" value="P:histidyl-tRNA aminoacylation"/>
    <property type="evidence" value="ECO:0007669"/>
    <property type="project" value="UniProtKB-UniRule"/>
</dbReference>
<dbReference type="STRING" id="1184251.TCELL_0299"/>
<dbReference type="KEGG" id="thg:TCELL_0299"/>
<feature type="binding site" evidence="5">
    <location>
        <begin position="81"/>
        <end position="83"/>
    </location>
    <ligand>
        <name>L-histidine</name>
        <dbReference type="ChEBI" id="CHEBI:57595"/>
    </ligand>
</feature>
<keyword evidence="2 4" id="KW-0547">Nucleotide-binding</keyword>
<dbReference type="InParanoid" id="I3TD86"/>
<dbReference type="NCBIfam" id="TIGR00442">
    <property type="entry name" value="hisS"/>
    <property type="match status" value="1"/>
</dbReference>
<feature type="binding site" evidence="5">
    <location>
        <position position="129"/>
    </location>
    <ligand>
        <name>L-histidine</name>
        <dbReference type="ChEBI" id="CHEBI:57595"/>
    </ligand>
</feature>
<keyword evidence="4" id="KW-0067">ATP-binding</keyword>
<evidence type="ECO:0000256" key="3">
    <source>
        <dbReference type="ARBA" id="ARBA00047639"/>
    </source>
</evidence>
<keyword evidence="8" id="KW-1185">Reference proteome</keyword>
<dbReference type="GO" id="GO:0005737">
    <property type="term" value="C:cytoplasm"/>
    <property type="evidence" value="ECO:0007669"/>
    <property type="project" value="UniProtKB-SubCell"/>
</dbReference>
<evidence type="ECO:0000256" key="1">
    <source>
        <dbReference type="ARBA" id="ARBA00008226"/>
    </source>
</evidence>
<accession>I3TD86</accession>
<dbReference type="EMBL" id="CP003531">
    <property type="protein sequence ID" value="AFK50724.1"/>
    <property type="molecule type" value="Genomic_DNA"/>
</dbReference>
<dbReference type="PANTHER" id="PTHR43707:SF1">
    <property type="entry name" value="HISTIDINE--TRNA LIGASE, MITOCHONDRIAL-RELATED"/>
    <property type="match status" value="1"/>
</dbReference>
<dbReference type="FunCoup" id="I3TD86">
    <property type="interactions" value="168"/>
</dbReference>
<proteinExistence type="inferred from homology"/>
<dbReference type="Pfam" id="PF13393">
    <property type="entry name" value="tRNA-synt_His"/>
    <property type="match status" value="1"/>
</dbReference>
<dbReference type="EC" id="6.1.1.21" evidence="4"/>
<comment type="similarity">
    <text evidence="1 4">Belongs to the class-II aminoacyl-tRNA synthetase family.</text>
</comment>
<evidence type="ECO:0000259" key="6">
    <source>
        <dbReference type="PROSITE" id="PS50862"/>
    </source>
</evidence>